<evidence type="ECO:0000313" key="2">
    <source>
        <dbReference type="EMBL" id="VAV95422.1"/>
    </source>
</evidence>
<evidence type="ECO:0008006" key="3">
    <source>
        <dbReference type="Google" id="ProtNLM"/>
    </source>
</evidence>
<keyword evidence="1" id="KW-0472">Membrane</keyword>
<proteinExistence type="predicted"/>
<dbReference type="PANTHER" id="PTHR35813:SF1">
    <property type="entry name" value="INNER MEMBRANE PROTEIN YBAN"/>
    <property type="match status" value="1"/>
</dbReference>
<protein>
    <recommendedName>
        <fullName evidence="3">DUF454 domain-containing protein</fullName>
    </recommendedName>
</protein>
<keyword evidence="1" id="KW-0812">Transmembrane</keyword>
<accession>A0A3B0RVD4</accession>
<name>A0A3B0RVD4_9ZZZZ</name>
<dbReference type="AlphaFoldDB" id="A0A3B0RVD4"/>
<dbReference type="EMBL" id="UOEK01000078">
    <property type="protein sequence ID" value="VAV95422.1"/>
    <property type="molecule type" value="Genomic_DNA"/>
</dbReference>
<sequence>MAVDDHDQPDTKPTVFRGLKRVLAVGAGLLLVGIGIVGIFVPGLPATVWFLMASYLFARSSERLHKKLRNSRVAGRLLVDWEDHHAIRRSTKLRAIALVLVFSSLSIAFAPIPTPSKIGIAVLAGIGVTVIGRLAVLPVDV</sequence>
<organism evidence="2">
    <name type="scientific">hydrothermal vent metagenome</name>
    <dbReference type="NCBI Taxonomy" id="652676"/>
    <lineage>
        <taxon>unclassified sequences</taxon>
        <taxon>metagenomes</taxon>
        <taxon>ecological metagenomes</taxon>
    </lineage>
</organism>
<keyword evidence="1" id="KW-1133">Transmembrane helix</keyword>
<dbReference type="InterPro" id="IPR007401">
    <property type="entry name" value="DUF454"/>
</dbReference>
<reference evidence="2" key="1">
    <citation type="submission" date="2018-06" db="EMBL/GenBank/DDBJ databases">
        <authorList>
            <person name="Zhirakovskaya E."/>
        </authorList>
    </citation>
    <scope>NUCLEOTIDE SEQUENCE</scope>
</reference>
<gene>
    <name evidence="2" type="ORF">MNBD_ACTINO02-713</name>
</gene>
<feature type="transmembrane region" description="Helical" evidence="1">
    <location>
        <begin position="29"/>
        <end position="58"/>
    </location>
</feature>
<evidence type="ECO:0000256" key="1">
    <source>
        <dbReference type="SAM" id="Phobius"/>
    </source>
</evidence>
<feature type="transmembrane region" description="Helical" evidence="1">
    <location>
        <begin position="118"/>
        <end position="136"/>
    </location>
</feature>
<feature type="transmembrane region" description="Helical" evidence="1">
    <location>
        <begin position="93"/>
        <end position="112"/>
    </location>
</feature>
<dbReference type="GO" id="GO:0005886">
    <property type="term" value="C:plasma membrane"/>
    <property type="evidence" value="ECO:0007669"/>
    <property type="project" value="TreeGrafter"/>
</dbReference>
<dbReference type="PANTHER" id="PTHR35813">
    <property type="entry name" value="INNER MEMBRANE PROTEIN YBAN"/>
    <property type="match status" value="1"/>
</dbReference>
<dbReference type="Pfam" id="PF04304">
    <property type="entry name" value="DUF454"/>
    <property type="match status" value="1"/>
</dbReference>